<accession>A0A2S9PZZ4</accession>
<dbReference type="Proteomes" id="UP000239322">
    <property type="component" value="Unassembled WGS sequence"/>
</dbReference>
<reference evidence="1 2" key="1">
    <citation type="submission" date="2018-03" db="EMBL/GenBank/DDBJ databases">
        <title>Novel Streptomyces sp. from soil.</title>
        <authorList>
            <person name="Tan G.Y.A."/>
            <person name="Lee Z.Y."/>
        </authorList>
    </citation>
    <scope>NUCLEOTIDE SEQUENCE [LARGE SCALE GENOMIC DNA]</scope>
    <source>
        <strain evidence="1 2">ST5x</strain>
    </source>
</reference>
<organism evidence="1 2">
    <name type="scientific">Streptomyces solincola</name>
    <dbReference type="NCBI Taxonomy" id="2100817"/>
    <lineage>
        <taxon>Bacteria</taxon>
        <taxon>Bacillati</taxon>
        <taxon>Actinomycetota</taxon>
        <taxon>Actinomycetes</taxon>
        <taxon>Kitasatosporales</taxon>
        <taxon>Streptomycetaceae</taxon>
        <taxon>Streptomyces</taxon>
    </lineage>
</organism>
<keyword evidence="2" id="KW-1185">Reference proteome</keyword>
<gene>
    <name evidence="1" type="ORF">C6N75_06555</name>
</gene>
<name>A0A2S9PZZ4_9ACTN</name>
<dbReference type="OrthoDB" id="4232363at2"/>
<dbReference type="RefSeq" id="WP_105867894.1">
    <property type="nucleotide sequence ID" value="NZ_PVLV01000086.1"/>
</dbReference>
<dbReference type="AlphaFoldDB" id="A0A2S9PZZ4"/>
<dbReference type="EMBL" id="PVLV01000086">
    <property type="protein sequence ID" value="PRH80001.1"/>
    <property type="molecule type" value="Genomic_DNA"/>
</dbReference>
<evidence type="ECO:0000313" key="1">
    <source>
        <dbReference type="EMBL" id="PRH80001.1"/>
    </source>
</evidence>
<comment type="caution">
    <text evidence="1">The sequence shown here is derived from an EMBL/GenBank/DDBJ whole genome shotgun (WGS) entry which is preliminary data.</text>
</comment>
<evidence type="ECO:0000313" key="2">
    <source>
        <dbReference type="Proteomes" id="UP000239322"/>
    </source>
</evidence>
<sequence>MRTTLQSRGCTWEYAGVAGWLLRASTDPRLSQREWAQYGITALPCGTEFAAVRIAAGLVRAAAGVPDSGDADQAVDQYLTRALLSGPVICDRRVGWYYALVPPEAARDWVVEAAVCRGKGGFIGVPQPDARHEHGARCYWAVPMTAPGRLCSTSAVTQLVHTGRLLELARG</sequence>
<protein>
    <submittedName>
        <fullName evidence="1">Uncharacterized protein</fullName>
    </submittedName>
</protein>
<proteinExistence type="predicted"/>